<proteinExistence type="predicted"/>
<dbReference type="SUPFAM" id="SSF53474">
    <property type="entry name" value="alpha/beta-Hydrolases"/>
    <property type="match status" value="1"/>
</dbReference>
<dbReference type="InterPro" id="IPR000073">
    <property type="entry name" value="AB_hydrolase_1"/>
</dbReference>
<organism evidence="2">
    <name type="scientific">freshwater metagenome</name>
    <dbReference type="NCBI Taxonomy" id="449393"/>
    <lineage>
        <taxon>unclassified sequences</taxon>
        <taxon>metagenomes</taxon>
        <taxon>ecological metagenomes</taxon>
    </lineage>
</organism>
<name>A0A6J6XB70_9ZZZZ</name>
<dbReference type="GO" id="GO:0016020">
    <property type="term" value="C:membrane"/>
    <property type="evidence" value="ECO:0007669"/>
    <property type="project" value="TreeGrafter"/>
</dbReference>
<sequence length="252" mass="27285">MLLAHEVLGSGPLAVVIHGITESRKITRPLTEALAANRTVLAVDLRGHGESALGDTYRMEEAATDIHETLLAAGFTDADLPLIIGHSLGGVVATAYGALFPTRGVINIDQVLTLGGFKANLEAVEPMLRGPDEGFQQVMLALFDPLYGALGLPDRQRLEALRRPVQSVVLGYWAVIFEQSVETINEQLGQFASRIQVPYLALFGSDPGPSYADWLASYCSVASTEVWADHGHYPHLVDLPRFVNRVNAFDPV</sequence>
<dbReference type="Pfam" id="PF12697">
    <property type="entry name" value="Abhydrolase_6"/>
    <property type="match status" value="1"/>
</dbReference>
<dbReference type="Gene3D" id="3.40.50.1820">
    <property type="entry name" value="alpha/beta hydrolase"/>
    <property type="match status" value="1"/>
</dbReference>
<dbReference type="InterPro" id="IPR029058">
    <property type="entry name" value="AB_hydrolase_fold"/>
</dbReference>
<evidence type="ECO:0000259" key="1">
    <source>
        <dbReference type="Pfam" id="PF12697"/>
    </source>
</evidence>
<dbReference type="EMBL" id="CAFAAJ010000017">
    <property type="protein sequence ID" value="CAB4792568.1"/>
    <property type="molecule type" value="Genomic_DNA"/>
</dbReference>
<feature type="domain" description="AB hydrolase-1" evidence="1">
    <location>
        <begin position="15"/>
        <end position="243"/>
    </location>
</feature>
<evidence type="ECO:0000313" key="2">
    <source>
        <dbReference type="EMBL" id="CAB4792568.1"/>
    </source>
</evidence>
<reference evidence="2" key="1">
    <citation type="submission" date="2020-05" db="EMBL/GenBank/DDBJ databases">
        <authorList>
            <person name="Chiriac C."/>
            <person name="Salcher M."/>
            <person name="Ghai R."/>
            <person name="Kavagutti S V."/>
        </authorList>
    </citation>
    <scope>NUCLEOTIDE SEQUENCE</scope>
</reference>
<gene>
    <name evidence="2" type="ORF">UFOPK3001_00399</name>
</gene>
<dbReference type="PANTHER" id="PTHR43798:SF33">
    <property type="entry name" value="HYDROLASE, PUTATIVE (AFU_ORTHOLOGUE AFUA_2G14860)-RELATED"/>
    <property type="match status" value="1"/>
</dbReference>
<dbReference type="PANTHER" id="PTHR43798">
    <property type="entry name" value="MONOACYLGLYCEROL LIPASE"/>
    <property type="match status" value="1"/>
</dbReference>
<dbReference type="AlphaFoldDB" id="A0A6J6XB70"/>
<dbReference type="InterPro" id="IPR050266">
    <property type="entry name" value="AB_hydrolase_sf"/>
</dbReference>
<protein>
    <submittedName>
        <fullName evidence="2">Unannotated protein</fullName>
    </submittedName>
</protein>
<accession>A0A6J6XB70</accession>